<gene>
    <name evidence="2" type="ORF">PCOR1329_LOCUS11228</name>
</gene>
<evidence type="ECO:0000313" key="3">
    <source>
        <dbReference type="Proteomes" id="UP001189429"/>
    </source>
</evidence>
<dbReference type="PANTHER" id="PTHR38899">
    <property type="entry name" value="DOMAIN OOKINETE PROTEIN, PUTATIVE-RELATED"/>
    <property type="match status" value="1"/>
</dbReference>
<evidence type="ECO:0008006" key="4">
    <source>
        <dbReference type="Google" id="ProtNLM"/>
    </source>
</evidence>
<feature type="compositionally biased region" description="Basic and acidic residues" evidence="1">
    <location>
        <begin position="91"/>
        <end position="101"/>
    </location>
</feature>
<protein>
    <recommendedName>
        <fullName evidence="4">Protein-serine/threonine phosphatase</fullName>
    </recommendedName>
</protein>
<name>A0ABN9QEN5_9DINO</name>
<dbReference type="InterPro" id="IPR036412">
    <property type="entry name" value="HAD-like_sf"/>
</dbReference>
<feature type="region of interest" description="Disordered" evidence="1">
    <location>
        <begin position="29"/>
        <end position="107"/>
    </location>
</feature>
<proteinExistence type="predicted"/>
<keyword evidence="3" id="KW-1185">Reference proteome</keyword>
<dbReference type="PANTHER" id="PTHR38899:SF1">
    <property type="entry name" value="PROTEIN KINASE"/>
    <property type="match status" value="1"/>
</dbReference>
<evidence type="ECO:0000313" key="2">
    <source>
        <dbReference type="EMBL" id="CAK0804413.1"/>
    </source>
</evidence>
<evidence type="ECO:0000256" key="1">
    <source>
        <dbReference type="SAM" id="MobiDB-lite"/>
    </source>
</evidence>
<dbReference type="SUPFAM" id="SSF56784">
    <property type="entry name" value="HAD-like"/>
    <property type="match status" value="1"/>
</dbReference>
<organism evidence="2 3">
    <name type="scientific">Prorocentrum cordatum</name>
    <dbReference type="NCBI Taxonomy" id="2364126"/>
    <lineage>
        <taxon>Eukaryota</taxon>
        <taxon>Sar</taxon>
        <taxon>Alveolata</taxon>
        <taxon>Dinophyceae</taxon>
        <taxon>Prorocentrales</taxon>
        <taxon>Prorocentraceae</taxon>
        <taxon>Prorocentrum</taxon>
    </lineage>
</organism>
<comment type="caution">
    <text evidence="2">The sequence shown here is derived from an EMBL/GenBank/DDBJ whole genome shotgun (WGS) entry which is preliminary data.</text>
</comment>
<feature type="compositionally biased region" description="Pro residues" evidence="1">
    <location>
        <begin position="57"/>
        <end position="73"/>
    </location>
</feature>
<dbReference type="EMBL" id="CAUYUJ010003225">
    <property type="protein sequence ID" value="CAK0804413.1"/>
    <property type="molecule type" value="Genomic_DNA"/>
</dbReference>
<dbReference type="Proteomes" id="UP001189429">
    <property type="component" value="Unassembled WGS sequence"/>
</dbReference>
<sequence length="310" mass="33783">MSPLSESACSEILAAAIAKAALPQCAADAAMPRMGPPPEAPWEVGPSAADAGAPQMGPQPPARGPGDQPPMPPGDSCTSPVAPADDEEEPESKAGKAEHQAEPFSEEDTVFIFDWDDTVLPSTWVQSQGLRLDDSCQVTPEQWEQLQEVADNARETIMAAKRHGHVVLVTNAERGWIELSCAKFMPTLACALDGVRLISARTTYESEDVANPLDWKVLAFENEIRRIYADRAVEPKRRKNVLSLGDSLHEREALMRVTSQLPNCRSKSLKFVERPDISQIVKQHALVTSCFERIVHHDGNLDLCIKCGGA</sequence>
<accession>A0ABN9QEN5</accession>
<reference evidence="2" key="1">
    <citation type="submission" date="2023-10" db="EMBL/GenBank/DDBJ databases">
        <authorList>
            <person name="Chen Y."/>
            <person name="Shah S."/>
            <person name="Dougan E. K."/>
            <person name="Thang M."/>
            <person name="Chan C."/>
        </authorList>
    </citation>
    <scope>NUCLEOTIDE SEQUENCE [LARGE SCALE GENOMIC DNA]</scope>
</reference>